<name>A0A098G592_9GAMM</name>
<dbReference type="RefSeq" id="WP_045095277.1">
    <property type="nucleotide sequence ID" value="NZ_LN614827.1"/>
</dbReference>
<dbReference type="Proteomes" id="UP000032430">
    <property type="component" value="Chromosome I"/>
</dbReference>
<protein>
    <recommendedName>
        <fullName evidence="4">DUF2845 domain-containing protein</fullName>
    </recommendedName>
</protein>
<proteinExistence type="predicted"/>
<accession>A0A098G592</accession>
<reference evidence="3" key="1">
    <citation type="submission" date="2014-09" db="EMBL/GenBank/DDBJ databases">
        <authorList>
            <person name="Gomez-Valero L."/>
        </authorList>
    </citation>
    <scope>NUCLEOTIDE SEQUENCE [LARGE SCALE GENOMIC DNA]</scope>
    <source>
        <strain evidence="3">ATCC700992</strain>
    </source>
</reference>
<dbReference type="HOGENOM" id="CLU_160686_2_0_6"/>
<organism evidence="2 3">
    <name type="scientific">Legionella fallonii LLAP-10</name>
    <dbReference type="NCBI Taxonomy" id="1212491"/>
    <lineage>
        <taxon>Bacteria</taxon>
        <taxon>Pseudomonadati</taxon>
        <taxon>Pseudomonadota</taxon>
        <taxon>Gammaproteobacteria</taxon>
        <taxon>Legionellales</taxon>
        <taxon>Legionellaceae</taxon>
        <taxon>Legionella</taxon>
    </lineage>
</organism>
<dbReference type="AlphaFoldDB" id="A0A098G592"/>
<dbReference type="STRING" id="1212491.LFA_1222"/>
<sequence>MSIRNYILVLLSSIFIVSTAEAMRCGNQLVQEGDSDFDVLSKCGEPLYKKDYDEAIPQYNDQGNRIGAIKSSISKWYYQKSPGEFQYELIFDAGVLKHIKASRNP</sequence>
<feature type="chain" id="PRO_5001935467" description="DUF2845 domain-containing protein" evidence="1">
    <location>
        <begin position="23"/>
        <end position="105"/>
    </location>
</feature>
<evidence type="ECO:0008006" key="4">
    <source>
        <dbReference type="Google" id="ProtNLM"/>
    </source>
</evidence>
<keyword evidence="3" id="KW-1185">Reference proteome</keyword>
<gene>
    <name evidence="2" type="ORF">LFA_1222</name>
</gene>
<dbReference type="OrthoDB" id="8906462at2"/>
<dbReference type="InterPro" id="IPR021268">
    <property type="entry name" value="DUF2845"/>
</dbReference>
<dbReference type="Pfam" id="PF11006">
    <property type="entry name" value="DUF2845"/>
    <property type="match status" value="1"/>
</dbReference>
<evidence type="ECO:0000313" key="3">
    <source>
        <dbReference type="Proteomes" id="UP000032430"/>
    </source>
</evidence>
<evidence type="ECO:0000256" key="1">
    <source>
        <dbReference type="SAM" id="SignalP"/>
    </source>
</evidence>
<evidence type="ECO:0000313" key="2">
    <source>
        <dbReference type="EMBL" id="CEG56650.1"/>
    </source>
</evidence>
<keyword evidence="1" id="KW-0732">Signal</keyword>
<feature type="signal peptide" evidence="1">
    <location>
        <begin position="1"/>
        <end position="22"/>
    </location>
</feature>
<dbReference type="EMBL" id="LN614827">
    <property type="protein sequence ID" value="CEG56650.1"/>
    <property type="molecule type" value="Genomic_DNA"/>
</dbReference>
<dbReference type="KEGG" id="lfa:LFA_1222"/>